<comment type="caution">
    <text evidence="4">The sequence shown here is derived from an EMBL/GenBank/DDBJ whole genome shotgun (WGS) entry which is preliminary data.</text>
</comment>
<evidence type="ECO:0000256" key="3">
    <source>
        <dbReference type="ARBA" id="ARBA00023002"/>
    </source>
</evidence>
<dbReference type="PANTHER" id="PTHR32332:SF31">
    <property type="entry name" value="2-NITROPROPANE DIOXYGENASE FAMILY, PUTATIVE (AFU_ORTHOLOGUE AFUA_2G09850)-RELATED"/>
    <property type="match status" value="1"/>
</dbReference>
<dbReference type="SMART" id="SM01240">
    <property type="entry name" value="IMPDH"/>
    <property type="match status" value="1"/>
</dbReference>
<organism evidence="4 5">
    <name type="scientific">Apatococcus lobatus</name>
    <dbReference type="NCBI Taxonomy" id="904363"/>
    <lineage>
        <taxon>Eukaryota</taxon>
        <taxon>Viridiplantae</taxon>
        <taxon>Chlorophyta</taxon>
        <taxon>core chlorophytes</taxon>
        <taxon>Trebouxiophyceae</taxon>
        <taxon>Chlorellales</taxon>
        <taxon>Chlorellaceae</taxon>
        <taxon>Apatococcus</taxon>
    </lineage>
</organism>
<dbReference type="InterPro" id="IPR004136">
    <property type="entry name" value="NMO"/>
</dbReference>
<evidence type="ECO:0000256" key="2">
    <source>
        <dbReference type="ARBA" id="ARBA00022643"/>
    </source>
</evidence>
<keyword evidence="5" id="KW-1185">Reference proteome</keyword>
<keyword evidence="1" id="KW-0285">Flavoprotein</keyword>
<dbReference type="GO" id="GO:0018580">
    <property type="term" value="F:nitronate monooxygenase activity"/>
    <property type="evidence" value="ECO:0007669"/>
    <property type="project" value="InterPro"/>
</dbReference>
<reference evidence="4 5" key="1">
    <citation type="journal article" date="2024" name="Nat. Commun.">
        <title>Phylogenomics reveals the evolutionary origins of lichenization in chlorophyte algae.</title>
        <authorList>
            <person name="Puginier C."/>
            <person name="Libourel C."/>
            <person name="Otte J."/>
            <person name="Skaloud P."/>
            <person name="Haon M."/>
            <person name="Grisel S."/>
            <person name="Petersen M."/>
            <person name="Berrin J.G."/>
            <person name="Delaux P.M."/>
            <person name="Dal Grande F."/>
            <person name="Keller J."/>
        </authorList>
    </citation>
    <scope>NUCLEOTIDE SEQUENCE [LARGE SCALE GENOMIC DNA]</scope>
    <source>
        <strain evidence="4 5">SAG 2145</strain>
    </source>
</reference>
<evidence type="ECO:0000313" key="5">
    <source>
        <dbReference type="Proteomes" id="UP001438707"/>
    </source>
</evidence>
<dbReference type="InterPro" id="IPR013785">
    <property type="entry name" value="Aldolase_TIM"/>
</dbReference>
<accession>A0AAW1QBZ8</accession>
<proteinExistence type="predicted"/>
<dbReference type="Proteomes" id="UP001438707">
    <property type="component" value="Unassembled WGS sequence"/>
</dbReference>
<sequence>MAKIRSPFTQLFNLSVPVVGCAMAGVAGPELAAAVARAGGLGFLGSGTSSAERIQSEYQAAVKASGSKGVIGIGLLNFCIKPEVLESTIKCKPHSVWLAVGDFKPFIKPLRDAGIKVICQVTTLHQITDVVREGADAVIVQGNESGGHGASPASTLSFVPEAVDHVQQLCSSMGRPPVPIIAAGGISDARQIAACFVLGASGVALGTRLVATNESSYSNAKKQLLVQTGSQASDQPATLRTTLYDELNEAVRWPAGITGRAICNDFTNQWDGQTPLQPEPLDQAKQSLKVDPSDLQVVGTWAGTSVGLIKSVEPAQSLVERLMKDAGAILKASGQLLEDDSLDLGICT</sequence>
<dbReference type="CDD" id="cd04730">
    <property type="entry name" value="NPD_like"/>
    <property type="match status" value="1"/>
</dbReference>
<dbReference type="PANTHER" id="PTHR32332">
    <property type="entry name" value="2-NITROPROPANE DIOXYGENASE"/>
    <property type="match status" value="1"/>
</dbReference>
<protein>
    <recommendedName>
        <fullName evidence="6">Nitronate monooxygenase domain-containing protein</fullName>
    </recommendedName>
</protein>
<evidence type="ECO:0000313" key="4">
    <source>
        <dbReference type="EMBL" id="KAK9818900.1"/>
    </source>
</evidence>
<dbReference type="EMBL" id="JALJOS010000053">
    <property type="protein sequence ID" value="KAK9818900.1"/>
    <property type="molecule type" value="Genomic_DNA"/>
</dbReference>
<dbReference type="Pfam" id="PF03060">
    <property type="entry name" value="NMO"/>
    <property type="match status" value="2"/>
</dbReference>
<dbReference type="AlphaFoldDB" id="A0AAW1QBZ8"/>
<gene>
    <name evidence="4" type="ORF">WJX74_010107</name>
</gene>
<keyword evidence="2" id="KW-0288">FMN</keyword>
<evidence type="ECO:0008006" key="6">
    <source>
        <dbReference type="Google" id="ProtNLM"/>
    </source>
</evidence>
<dbReference type="Gene3D" id="3.20.20.70">
    <property type="entry name" value="Aldolase class I"/>
    <property type="match status" value="1"/>
</dbReference>
<evidence type="ECO:0000256" key="1">
    <source>
        <dbReference type="ARBA" id="ARBA00022630"/>
    </source>
</evidence>
<dbReference type="SUPFAM" id="SSF51412">
    <property type="entry name" value="Inosine monophosphate dehydrogenase (IMPDH)"/>
    <property type="match status" value="1"/>
</dbReference>
<keyword evidence="3" id="KW-0560">Oxidoreductase</keyword>
<name>A0AAW1QBZ8_9CHLO</name>